<sequence length="65" mass="7706">MHHPIWDYPRSRDARRDFVEQELIPGLPILPCCNHVDQRRQESSAPSASSSLQYMRLKMNRLEEI</sequence>
<evidence type="ECO:0000313" key="1">
    <source>
        <dbReference type="EMBL" id="EIW74709.1"/>
    </source>
</evidence>
<dbReference type="RefSeq" id="XP_007775300.1">
    <property type="nucleotide sequence ID" value="XM_007777110.1"/>
</dbReference>
<dbReference type="AlphaFoldDB" id="R7SI59"/>
<protein>
    <submittedName>
        <fullName evidence="1">Uncharacterized protein</fullName>
    </submittedName>
</protein>
<keyword evidence="2" id="KW-1185">Reference proteome</keyword>
<accession>R7SI59</accession>
<gene>
    <name evidence="1" type="ORF">CONPUDRAFT_140456</name>
</gene>
<dbReference type="KEGG" id="cput:CONPUDRAFT_140456"/>
<dbReference type="EMBL" id="JH711591">
    <property type="protein sequence ID" value="EIW74709.1"/>
    <property type="molecule type" value="Genomic_DNA"/>
</dbReference>
<proteinExistence type="predicted"/>
<evidence type="ECO:0000313" key="2">
    <source>
        <dbReference type="Proteomes" id="UP000053558"/>
    </source>
</evidence>
<dbReference type="GeneID" id="19201519"/>
<name>R7SI59_CONPW</name>
<dbReference type="Proteomes" id="UP000053558">
    <property type="component" value="Unassembled WGS sequence"/>
</dbReference>
<reference evidence="2" key="1">
    <citation type="journal article" date="2012" name="Science">
        <title>The Paleozoic origin of enzymatic lignin decomposition reconstructed from 31 fungal genomes.</title>
        <authorList>
            <person name="Floudas D."/>
            <person name="Binder M."/>
            <person name="Riley R."/>
            <person name="Barry K."/>
            <person name="Blanchette R.A."/>
            <person name="Henrissat B."/>
            <person name="Martinez A.T."/>
            <person name="Otillar R."/>
            <person name="Spatafora J.W."/>
            <person name="Yadav J.S."/>
            <person name="Aerts A."/>
            <person name="Benoit I."/>
            <person name="Boyd A."/>
            <person name="Carlson A."/>
            <person name="Copeland A."/>
            <person name="Coutinho P.M."/>
            <person name="de Vries R.P."/>
            <person name="Ferreira P."/>
            <person name="Findley K."/>
            <person name="Foster B."/>
            <person name="Gaskell J."/>
            <person name="Glotzer D."/>
            <person name="Gorecki P."/>
            <person name="Heitman J."/>
            <person name="Hesse C."/>
            <person name="Hori C."/>
            <person name="Igarashi K."/>
            <person name="Jurgens J.A."/>
            <person name="Kallen N."/>
            <person name="Kersten P."/>
            <person name="Kohler A."/>
            <person name="Kuees U."/>
            <person name="Kumar T.K.A."/>
            <person name="Kuo A."/>
            <person name="LaButti K."/>
            <person name="Larrondo L.F."/>
            <person name="Lindquist E."/>
            <person name="Ling A."/>
            <person name="Lombard V."/>
            <person name="Lucas S."/>
            <person name="Lundell T."/>
            <person name="Martin R."/>
            <person name="McLaughlin D.J."/>
            <person name="Morgenstern I."/>
            <person name="Morin E."/>
            <person name="Murat C."/>
            <person name="Nagy L.G."/>
            <person name="Nolan M."/>
            <person name="Ohm R.A."/>
            <person name="Patyshakuliyeva A."/>
            <person name="Rokas A."/>
            <person name="Ruiz-Duenas F.J."/>
            <person name="Sabat G."/>
            <person name="Salamov A."/>
            <person name="Samejima M."/>
            <person name="Schmutz J."/>
            <person name="Slot J.C."/>
            <person name="St John F."/>
            <person name="Stenlid J."/>
            <person name="Sun H."/>
            <person name="Sun S."/>
            <person name="Syed K."/>
            <person name="Tsang A."/>
            <person name="Wiebenga A."/>
            <person name="Young D."/>
            <person name="Pisabarro A."/>
            <person name="Eastwood D.C."/>
            <person name="Martin F."/>
            <person name="Cullen D."/>
            <person name="Grigoriev I.V."/>
            <person name="Hibbett D.S."/>
        </authorList>
    </citation>
    <scope>NUCLEOTIDE SEQUENCE [LARGE SCALE GENOMIC DNA]</scope>
    <source>
        <strain evidence="2">RWD-64-598 SS2</strain>
    </source>
</reference>
<organism evidence="1 2">
    <name type="scientific">Coniophora puteana (strain RWD-64-598)</name>
    <name type="common">Brown rot fungus</name>
    <dbReference type="NCBI Taxonomy" id="741705"/>
    <lineage>
        <taxon>Eukaryota</taxon>
        <taxon>Fungi</taxon>
        <taxon>Dikarya</taxon>
        <taxon>Basidiomycota</taxon>
        <taxon>Agaricomycotina</taxon>
        <taxon>Agaricomycetes</taxon>
        <taxon>Agaricomycetidae</taxon>
        <taxon>Boletales</taxon>
        <taxon>Coniophorineae</taxon>
        <taxon>Coniophoraceae</taxon>
        <taxon>Coniophora</taxon>
    </lineage>
</organism>